<accession>A0A0E9TD56</accession>
<name>A0A0E9TD56_ANGAN</name>
<evidence type="ECO:0000313" key="1">
    <source>
        <dbReference type="EMBL" id="JAH50810.1"/>
    </source>
</evidence>
<proteinExistence type="predicted"/>
<protein>
    <submittedName>
        <fullName evidence="1">Uncharacterized protein</fullName>
    </submittedName>
</protein>
<organism evidence="1">
    <name type="scientific">Anguilla anguilla</name>
    <name type="common">European freshwater eel</name>
    <name type="synonym">Muraena anguilla</name>
    <dbReference type="NCBI Taxonomy" id="7936"/>
    <lineage>
        <taxon>Eukaryota</taxon>
        <taxon>Metazoa</taxon>
        <taxon>Chordata</taxon>
        <taxon>Craniata</taxon>
        <taxon>Vertebrata</taxon>
        <taxon>Euteleostomi</taxon>
        <taxon>Actinopterygii</taxon>
        <taxon>Neopterygii</taxon>
        <taxon>Teleostei</taxon>
        <taxon>Anguilliformes</taxon>
        <taxon>Anguillidae</taxon>
        <taxon>Anguilla</taxon>
    </lineage>
</organism>
<dbReference type="EMBL" id="GBXM01057767">
    <property type="protein sequence ID" value="JAH50810.1"/>
    <property type="molecule type" value="Transcribed_RNA"/>
</dbReference>
<reference evidence="1" key="1">
    <citation type="submission" date="2014-11" db="EMBL/GenBank/DDBJ databases">
        <authorList>
            <person name="Amaro Gonzalez C."/>
        </authorList>
    </citation>
    <scope>NUCLEOTIDE SEQUENCE</scope>
</reference>
<sequence length="11" mass="1199">MGTAHRAEVEV</sequence>
<reference evidence="1" key="2">
    <citation type="journal article" date="2015" name="Fish Shellfish Immunol.">
        <title>Early steps in the European eel (Anguilla anguilla)-Vibrio vulnificus interaction in the gills: Role of the RtxA13 toxin.</title>
        <authorList>
            <person name="Callol A."/>
            <person name="Pajuelo D."/>
            <person name="Ebbesson L."/>
            <person name="Teles M."/>
            <person name="MacKenzie S."/>
            <person name="Amaro C."/>
        </authorList>
    </citation>
    <scope>NUCLEOTIDE SEQUENCE</scope>
</reference>